<dbReference type="GO" id="GO:0000271">
    <property type="term" value="P:polysaccharide biosynthetic process"/>
    <property type="evidence" value="ECO:0007669"/>
    <property type="project" value="TreeGrafter"/>
</dbReference>
<feature type="transmembrane region" description="Helical" evidence="1">
    <location>
        <begin position="12"/>
        <end position="32"/>
    </location>
</feature>
<keyword evidence="1" id="KW-1133">Transmembrane helix</keyword>
<dbReference type="InterPro" id="IPR002656">
    <property type="entry name" value="Acyl_transf_3_dom"/>
</dbReference>
<evidence type="ECO:0000259" key="2">
    <source>
        <dbReference type="Pfam" id="PF01757"/>
    </source>
</evidence>
<feature type="transmembrane region" description="Helical" evidence="1">
    <location>
        <begin position="249"/>
        <end position="270"/>
    </location>
</feature>
<dbReference type="Proteomes" id="UP000092698">
    <property type="component" value="Chromosome"/>
</dbReference>
<keyword evidence="4" id="KW-1185">Reference proteome</keyword>
<feature type="transmembrane region" description="Helical" evidence="1">
    <location>
        <begin position="147"/>
        <end position="166"/>
    </location>
</feature>
<dbReference type="STRING" id="645517.A6F65_01222"/>
<feature type="transmembrane region" description="Helical" evidence="1">
    <location>
        <begin position="320"/>
        <end position="340"/>
    </location>
</feature>
<reference evidence="3 4" key="1">
    <citation type="submission" date="2016-07" db="EMBL/GenBank/DDBJ databases">
        <title>Complete genome sequence of Altererythrobacter namhicola JCM 16345T, containing esterase-encoding genes.</title>
        <authorList>
            <person name="Cheng H."/>
            <person name="Wu Y.-H."/>
            <person name="Jian S.-L."/>
            <person name="Huo Y.-Y."/>
            <person name="Wang C.-S."/>
            <person name="Xu X.-W."/>
        </authorList>
    </citation>
    <scope>NUCLEOTIDE SEQUENCE [LARGE SCALE GENOMIC DNA]</scope>
    <source>
        <strain evidence="3 4">JCM 16345</strain>
    </source>
</reference>
<keyword evidence="3" id="KW-0808">Transferase</keyword>
<dbReference type="AlphaFoldDB" id="A0A1C7D7R7"/>
<dbReference type="PANTHER" id="PTHR23028">
    <property type="entry name" value="ACETYLTRANSFERASE"/>
    <property type="match status" value="1"/>
</dbReference>
<feature type="transmembrane region" description="Helical" evidence="1">
    <location>
        <begin position="172"/>
        <end position="199"/>
    </location>
</feature>
<dbReference type="InterPro" id="IPR050879">
    <property type="entry name" value="Acyltransferase_3"/>
</dbReference>
<dbReference type="KEGG" id="anh:A6F65_01222"/>
<accession>A0A1C7D7R7</accession>
<dbReference type="EMBL" id="CP016545">
    <property type="protein sequence ID" value="ANU07529.1"/>
    <property type="molecule type" value="Genomic_DNA"/>
</dbReference>
<dbReference type="GO" id="GO:0016020">
    <property type="term" value="C:membrane"/>
    <property type="evidence" value="ECO:0007669"/>
    <property type="project" value="TreeGrafter"/>
</dbReference>
<dbReference type="PANTHER" id="PTHR23028:SF131">
    <property type="entry name" value="BLR2367 PROTEIN"/>
    <property type="match status" value="1"/>
</dbReference>
<keyword evidence="3" id="KW-0012">Acyltransferase</keyword>
<sequence>MREGRFITPEMSILLDLIRGLAALVVLGGHMVQMEIYTGPYPLTETAQHNAVLIFFVLSGLVISHSVRTRPQDLRTYAVARAARIFPVSLFALLFGLALFTIARSMGLEASLEHVRTDAAEPANLLLPILFLGDAQGVVLPPWNPPYWSLAYEVWFYALFGAAFFLRGKLRAAALLVLSLLAGWRVLLLMPSWLLGVWLSGKDFRPGRQAALALGLLGWLVMLFATVFGVPAANLLLPIVQATGVDFNFSTYFITDNLFAIGVAICFVALRPLAAAKAALLERWAGPIRWLAGCSFSLYILHWPIISAMSAFGMVAGKNAWLFAAYALAILAFCALTARVTEHRSGDVRKWMMRVTQRRALEAPARA</sequence>
<feature type="transmembrane region" description="Helical" evidence="1">
    <location>
        <begin position="47"/>
        <end position="64"/>
    </location>
</feature>
<feature type="domain" description="Acyltransferase 3" evidence="2">
    <location>
        <begin position="15"/>
        <end position="338"/>
    </location>
</feature>
<dbReference type="GO" id="GO:0016747">
    <property type="term" value="F:acyltransferase activity, transferring groups other than amino-acyl groups"/>
    <property type="evidence" value="ECO:0007669"/>
    <property type="project" value="InterPro"/>
</dbReference>
<keyword evidence="1" id="KW-0472">Membrane</keyword>
<feature type="transmembrane region" description="Helical" evidence="1">
    <location>
        <begin position="290"/>
        <end position="314"/>
    </location>
</feature>
<protein>
    <submittedName>
        <fullName evidence="3">Acyltransferase family protein</fullName>
    </submittedName>
</protein>
<proteinExistence type="predicted"/>
<feature type="transmembrane region" description="Helical" evidence="1">
    <location>
        <begin position="85"/>
        <end position="103"/>
    </location>
</feature>
<organism evidence="3 4">
    <name type="scientific">Paraurantiacibacter namhicola</name>
    <dbReference type="NCBI Taxonomy" id="645517"/>
    <lineage>
        <taxon>Bacteria</taxon>
        <taxon>Pseudomonadati</taxon>
        <taxon>Pseudomonadota</taxon>
        <taxon>Alphaproteobacteria</taxon>
        <taxon>Sphingomonadales</taxon>
        <taxon>Erythrobacteraceae</taxon>
        <taxon>Paraurantiacibacter</taxon>
    </lineage>
</organism>
<gene>
    <name evidence="3" type="ORF">A6F65_01222</name>
</gene>
<evidence type="ECO:0000256" key="1">
    <source>
        <dbReference type="SAM" id="Phobius"/>
    </source>
</evidence>
<dbReference type="Pfam" id="PF01757">
    <property type="entry name" value="Acyl_transf_3"/>
    <property type="match status" value="1"/>
</dbReference>
<feature type="transmembrane region" description="Helical" evidence="1">
    <location>
        <begin position="211"/>
        <end position="237"/>
    </location>
</feature>
<name>A0A1C7D7R7_9SPHN</name>
<keyword evidence="1" id="KW-0812">Transmembrane</keyword>
<evidence type="ECO:0000313" key="4">
    <source>
        <dbReference type="Proteomes" id="UP000092698"/>
    </source>
</evidence>
<evidence type="ECO:0000313" key="3">
    <source>
        <dbReference type="EMBL" id="ANU07529.1"/>
    </source>
</evidence>